<evidence type="ECO:0000256" key="4">
    <source>
        <dbReference type="ARBA" id="ARBA00022692"/>
    </source>
</evidence>
<comment type="subcellular location">
    <subcellularLocation>
        <location evidence="1">Cell membrane</location>
        <topology evidence="1">Single-pass membrane protein</topology>
    </subcellularLocation>
</comment>
<dbReference type="Pfam" id="PF00691">
    <property type="entry name" value="OmpA"/>
    <property type="match status" value="1"/>
</dbReference>
<organism evidence="11 12">
    <name type="scientific">Marinobacterium mangrovicola</name>
    <dbReference type="NCBI Taxonomy" id="1476959"/>
    <lineage>
        <taxon>Bacteria</taxon>
        <taxon>Pseudomonadati</taxon>
        <taxon>Pseudomonadota</taxon>
        <taxon>Gammaproteobacteria</taxon>
        <taxon>Oceanospirillales</taxon>
        <taxon>Oceanospirillaceae</taxon>
        <taxon>Marinobacterium</taxon>
    </lineage>
</organism>
<name>A0A4R1GIY6_9GAMM</name>
<dbReference type="CDD" id="cd07185">
    <property type="entry name" value="OmpA_C-like"/>
    <property type="match status" value="1"/>
</dbReference>
<keyword evidence="12" id="KW-1185">Reference proteome</keyword>
<evidence type="ECO:0000256" key="3">
    <source>
        <dbReference type="ARBA" id="ARBA00022475"/>
    </source>
</evidence>
<evidence type="ECO:0000256" key="6">
    <source>
        <dbReference type="ARBA" id="ARBA00023136"/>
    </source>
</evidence>
<feature type="transmembrane region" description="Helical" evidence="9">
    <location>
        <begin position="20"/>
        <end position="38"/>
    </location>
</feature>
<keyword evidence="5 9" id="KW-1133">Transmembrane helix</keyword>
<dbReference type="EMBL" id="SMFU01000008">
    <property type="protein sequence ID" value="TCK07090.1"/>
    <property type="molecule type" value="Genomic_DNA"/>
</dbReference>
<dbReference type="PANTHER" id="PTHR30329">
    <property type="entry name" value="STATOR ELEMENT OF FLAGELLAR MOTOR COMPLEX"/>
    <property type="match status" value="1"/>
</dbReference>
<evidence type="ECO:0000256" key="7">
    <source>
        <dbReference type="PROSITE-ProRule" id="PRU00473"/>
    </source>
</evidence>
<feature type="domain" description="OmpA-like" evidence="10">
    <location>
        <begin position="127"/>
        <end position="247"/>
    </location>
</feature>
<dbReference type="InterPro" id="IPR036737">
    <property type="entry name" value="OmpA-like_sf"/>
</dbReference>
<comment type="similarity">
    <text evidence="2">Belongs to the MotB family.</text>
</comment>
<dbReference type="PROSITE" id="PS51123">
    <property type="entry name" value="OMPA_2"/>
    <property type="match status" value="1"/>
</dbReference>
<dbReference type="OrthoDB" id="9815217at2"/>
<reference evidence="11 12" key="1">
    <citation type="submission" date="2019-03" db="EMBL/GenBank/DDBJ databases">
        <title>Genomic Encyclopedia of Archaeal and Bacterial Type Strains, Phase II (KMG-II): from individual species to whole genera.</title>
        <authorList>
            <person name="Goeker M."/>
        </authorList>
    </citation>
    <scope>NUCLEOTIDE SEQUENCE [LARGE SCALE GENOMIC DNA]</scope>
    <source>
        <strain evidence="11 12">DSM 27697</strain>
    </source>
</reference>
<dbReference type="RefSeq" id="WP_132291088.1">
    <property type="nucleotide sequence ID" value="NZ_SMFU01000008.1"/>
</dbReference>
<dbReference type="Proteomes" id="UP000294546">
    <property type="component" value="Unassembled WGS sequence"/>
</dbReference>
<accession>A0A4R1GIY6</accession>
<dbReference type="Gene3D" id="3.30.1330.60">
    <property type="entry name" value="OmpA-like domain"/>
    <property type="match status" value="1"/>
</dbReference>
<evidence type="ECO:0000256" key="9">
    <source>
        <dbReference type="SAM" id="Phobius"/>
    </source>
</evidence>
<dbReference type="InterPro" id="IPR050330">
    <property type="entry name" value="Bact_OuterMem_StrucFunc"/>
</dbReference>
<protein>
    <submittedName>
        <fullName evidence="11">Chemotaxis protein MotB</fullName>
    </submittedName>
</protein>
<dbReference type="GO" id="GO:0005886">
    <property type="term" value="C:plasma membrane"/>
    <property type="evidence" value="ECO:0007669"/>
    <property type="project" value="UniProtKB-SubCell"/>
</dbReference>
<evidence type="ECO:0000256" key="8">
    <source>
        <dbReference type="SAM" id="MobiDB-lite"/>
    </source>
</evidence>
<evidence type="ECO:0000256" key="1">
    <source>
        <dbReference type="ARBA" id="ARBA00004162"/>
    </source>
</evidence>
<gene>
    <name evidence="11" type="ORF">CLV83_1947</name>
</gene>
<dbReference type="AlphaFoldDB" id="A0A4R1GIY6"/>
<comment type="caution">
    <text evidence="11">The sequence shown here is derived from an EMBL/GenBank/DDBJ whole genome shotgun (WGS) entry which is preliminary data.</text>
</comment>
<proteinExistence type="inferred from homology"/>
<evidence type="ECO:0000256" key="5">
    <source>
        <dbReference type="ARBA" id="ARBA00022989"/>
    </source>
</evidence>
<dbReference type="Pfam" id="PF13677">
    <property type="entry name" value="MotB_plug"/>
    <property type="match status" value="1"/>
</dbReference>
<keyword evidence="3" id="KW-1003">Cell membrane</keyword>
<dbReference type="PANTHER" id="PTHR30329:SF20">
    <property type="entry name" value="EXPORTED PROTEIN"/>
    <property type="match status" value="1"/>
</dbReference>
<dbReference type="InterPro" id="IPR025713">
    <property type="entry name" value="MotB-like_N_dom"/>
</dbReference>
<evidence type="ECO:0000256" key="2">
    <source>
        <dbReference type="ARBA" id="ARBA00008914"/>
    </source>
</evidence>
<keyword evidence="4 9" id="KW-0812">Transmembrane</keyword>
<dbReference type="InterPro" id="IPR006665">
    <property type="entry name" value="OmpA-like"/>
</dbReference>
<evidence type="ECO:0000313" key="12">
    <source>
        <dbReference type="Proteomes" id="UP000294546"/>
    </source>
</evidence>
<evidence type="ECO:0000259" key="10">
    <source>
        <dbReference type="PROSITE" id="PS51123"/>
    </source>
</evidence>
<dbReference type="SUPFAM" id="SSF103088">
    <property type="entry name" value="OmpA-like"/>
    <property type="match status" value="1"/>
</dbReference>
<keyword evidence="6 7" id="KW-0472">Membrane</keyword>
<feature type="region of interest" description="Disordered" evidence="8">
    <location>
        <begin position="260"/>
        <end position="300"/>
    </location>
</feature>
<evidence type="ECO:0000313" key="11">
    <source>
        <dbReference type="EMBL" id="TCK07090.1"/>
    </source>
</evidence>
<sequence>MPRRRPPEPDAPLDRWILSWADFVTLLCAFFVMMYAISQVSEDKYRRMSEALSDVFSGPGVMRGVSPAVDGGGGILEGGESREQAPATLVGPADEGETRLLNDLRARMEADFSEEIAGGEVEVQGSDLWFSIELRSSLLFESGGAIPSIAADRVLSQIAAELRGLENPVHVEGFTDNEPISTDRYPSNWELSAARAAAVVRLLAMNGVSPRRMAAVGYGEFQPAYSNRTAEGRRLNRRIVIVVSRDEKVRRAVTSFGSEQVSNDAVSEMLTEQDSEPAPPALEQVETEDGILIRQARPED</sequence>